<dbReference type="Proteomes" id="UP000033054">
    <property type="component" value="Chromosome"/>
</dbReference>
<evidence type="ECO:0000256" key="1">
    <source>
        <dbReference type="SAM" id="SignalP"/>
    </source>
</evidence>
<evidence type="ECO:0000313" key="3">
    <source>
        <dbReference type="Proteomes" id="UP000033054"/>
    </source>
</evidence>
<dbReference type="Gene3D" id="2.50.20.10">
    <property type="entry name" value="Lipoprotein localisation LolA/LolB/LppX"/>
    <property type="match status" value="1"/>
</dbReference>
<dbReference type="EMBL" id="CP010429">
    <property type="protein sequence ID" value="AKD55844.1"/>
    <property type="molecule type" value="Genomic_DNA"/>
</dbReference>
<keyword evidence="1" id="KW-0732">Signal</keyword>
<keyword evidence="3" id="KW-1185">Reference proteome</keyword>
<feature type="signal peptide" evidence="1">
    <location>
        <begin position="1"/>
        <end position="22"/>
    </location>
</feature>
<feature type="chain" id="PRO_5002416992" evidence="1">
    <location>
        <begin position="23"/>
        <end position="248"/>
    </location>
</feature>
<protein>
    <submittedName>
        <fullName evidence="2">Uncharacterized protein</fullName>
    </submittedName>
</protein>
<accession>A0A0E3ZVJ7</accession>
<dbReference type="HOGENOM" id="CLU_081300_0_0_10"/>
<proteinExistence type="predicted"/>
<dbReference type="STRING" id="1379870.SD10_13985"/>
<organism evidence="2 3">
    <name type="scientific">Spirosoma radiotolerans</name>
    <dbReference type="NCBI Taxonomy" id="1379870"/>
    <lineage>
        <taxon>Bacteria</taxon>
        <taxon>Pseudomonadati</taxon>
        <taxon>Bacteroidota</taxon>
        <taxon>Cytophagia</taxon>
        <taxon>Cytophagales</taxon>
        <taxon>Cytophagaceae</taxon>
        <taxon>Spirosoma</taxon>
    </lineage>
</organism>
<evidence type="ECO:0000313" key="2">
    <source>
        <dbReference type="EMBL" id="AKD55844.1"/>
    </source>
</evidence>
<name>A0A0E3ZVJ7_9BACT</name>
<sequence length="248" mass="26540">MKNVLIAALLLAAPSIGPTAQAQNVPVQFAALRTPVLTAQAVLDKHLQALGGIEKLSALKTVIVRQTTSAQNQEIPQTLYILPGKGVRSEMNALGTQIIVVARADSGWQVNPALYGNGQAVALSARQAKSASAQADLFGPLVSAQAKGHTVTYDGDEKMEGDLCHKLTVATSSGGHYTAYVSQKNYMLVKLITKSSEIYYADYRSVDGYWFPFVVEVISGGNKASLIDRSFEVNKPADEALFRMPTGK</sequence>
<dbReference type="PATRIC" id="fig|1379870.5.peg.3042"/>
<dbReference type="OrthoDB" id="128937at2"/>
<reference evidence="2 3" key="1">
    <citation type="journal article" date="2014" name="Curr. Microbiol.">
        <title>Spirosoma radiotolerans sp. nov., a gamma-radiation-resistant bacterium isolated from gamma ray-irradiated soil.</title>
        <authorList>
            <person name="Lee J.J."/>
            <person name="Srinivasan S."/>
            <person name="Lim S."/>
            <person name="Joe M."/>
            <person name="Im S."/>
            <person name="Bae S.I."/>
            <person name="Park K.R."/>
            <person name="Han J.H."/>
            <person name="Park S.H."/>
            <person name="Joo B.M."/>
            <person name="Park S.J."/>
            <person name="Kim M.K."/>
        </authorList>
    </citation>
    <scope>NUCLEOTIDE SEQUENCE [LARGE SCALE GENOMIC DNA]</scope>
    <source>
        <strain evidence="2 3">DG5A</strain>
    </source>
</reference>
<dbReference type="AlphaFoldDB" id="A0A0E3ZVJ7"/>
<dbReference type="KEGG" id="srd:SD10_13985"/>
<dbReference type="RefSeq" id="WP_046574415.1">
    <property type="nucleotide sequence ID" value="NZ_CP010429.1"/>
</dbReference>
<gene>
    <name evidence="2" type="ORF">SD10_13985</name>
</gene>